<reference evidence="3" key="1">
    <citation type="submission" date="2025-08" db="UniProtKB">
        <authorList>
            <consortium name="RefSeq"/>
        </authorList>
    </citation>
    <scope>IDENTIFICATION</scope>
    <source>
        <tissue evidence="3">Gonads</tissue>
    </source>
</reference>
<dbReference type="Proteomes" id="UP000085678">
    <property type="component" value="Unplaced"/>
</dbReference>
<dbReference type="GO" id="GO:0036396">
    <property type="term" value="C:RNA N6-methyladenosine methyltransferase complex"/>
    <property type="evidence" value="ECO:0007669"/>
    <property type="project" value="InterPro"/>
</dbReference>
<evidence type="ECO:0000313" key="2">
    <source>
        <dbReference type="Proteomes" id="UP000085678"/>
    </source>
</evidence>
<evidence type="ECO:0000256" key="1">
    <source>
        <dbReference type="SAM" id="MobiDB-lite"/>
    </source>
</evidence>
<dbReference type="AlphaFoldDB" id="A0A1S3HXJ8"/>
<feature type="region of interest" description="Disordered" evidence="1">
    <location>
        <begin position="130"/>
        <end position="152"/>
    </location>
</feature>
<name>A0A1S3HXJ8_LINAN</name>
<dbReference type="PANTHER" id="PTHR38563:SF1">
    <property type="entry name" value="FL(2)D-ASSOCIATED COMPLEX COMPONENT"/>
    <property type="match status" value="1"/>
</dbReference>
<dbReference type="PANTHER" id="PTHR38563">
    <property type="entry name" value="FL(2)D-ASSOCIATED COMPLEX COMPONENT"/>
    <property type="match status" value="1"/>
</dbReference>
<sequence>MSPPAGGSTEGDMKDLPPDVSANQEGEDKQSTAGGNLEYDEISDNELDEILATEEAEQEEESAPAPVDILDIDWRSLIAEKVPKPEVKKSAVKRFSPASVFASIGVSRALAGEQLYNKIIRTCQEQLEQEAAEEAAEAPEGSTEEPKTSQREHPKFALLNDVAAFHATAVQRRRERAKLLTDLDSYKRALSARHDLQIRRKLCKFDKASELSSVFPAPVHDPELYKQSLQILRHPRGARNAAETPLNITA</sequence>
<dbReference type="InParanoid" id="A0A1S3HXJ8"/>
<gene>
    <name evidence="3" type="primary">LOC106159111</name>
</gene>
<dbReference type="KEGG" id="lak:106159111"/>
<organism evidence="2 3">
    <name type="scientific">Lingula anatina</name>
    <name type="common">Brachiopod</name>
    <name type="synonym">Lingula unguis</name>
    <dbReference type="NCBI Taxonomy" id="7574"/>
    <lineage>
        <taxon>Eukaryota</taxon>
        <taxon>Metazoa</taxon>
        <taxon>Spiralia</taxon>
        <taxon>Lophotrochozoa</taxon>
        <taxon>Brachiopoda</taxon>
        <taxon>Linguliformea</taxon>
        <taxon>Lingulata</taxon>
        <taxon>Lingulida</taxon>
        <taxon>Linguloidea</taxon>
        <taxon>Lingulidae</taxon>
        <taxon>Lingula</taxon>
    </lineage>
</organism>
<protein>
    <submittedName>
        <fullName evidence="3">Zinc finger CCCH domain-containing protein 13-like</fullName>
    </submittedName>
</protein>
<keyword evidence="2" id="KW-1185">Reference proteome</keyword>
<dbReference type="InterPro" id="IPR040427">
    <property type="entry name" value="Flacc"/>
</dbReference>
<dbReference type="RefSeq" id="XP_013390755.1">
    <property type="nucleotide sequence ID" value="XM_013535301.2"/>
</dbReference>
<evidence type="ECO:0000313" key="3">
    <source>
        <dbReference type="RefSeq" id="XP_013390755.1"/>
    </source>
</evidence>
<dbReference type="OrthoDB" id="6022762at2759"/>
<dbReference type="STRING" id="7574.A0A1S3HXJ8"/>
<accession>A0A1S3HXJ8</accession>
<dbReference type="GO" id="GO:0016556">
    <property type="term" value="P:mRNA modification"/>
    <property type="evidence" value="ECO:0007669"/>
    <property type="project" value="InterPro"/>
</dbReference>
<feature type="region of interest" description="Disordered" evidence="1">
    <location>
        <begin position="1"/>
        <end position="68"/>
    </location>
</feature>
<dbReference type="GeneID" id="106159111"/>
<feature type="compositionally biased region" description="Acidic residues" evidence="1">
    <location>
        <begin position="38"/>
        <end position="62"/>
    </location>
</feature>
<proteinExistence type="predicted"/>